<organism evidence="10 11">
    <name type="scientific">Pustulibacterium marinum</name>
    <dbReference type="NCBI Taxonomy" id="1224947"/>
    <lineage>
        <taxon>Bacteria</taxon>
        <taxon>Pseudomonadati</taxon>
        <taxon>Bacteroidota</taxon>
        <taxon>Flavobacteriia</taxon>
        <taxon>Flavobacteriales</taxon>
        <taxon>Flavobacteriaceae</taxon>
        <taxon>Pustulibacterium</taxon>
    </lineage>
</organism>
<proteinExistence type="inferred from homology"/>
<evidence type="ECO:0000259" key="9">
    <source>
        <dbReference type="SMART" id="SM00977"/>
    </source>
</evidence>
<evidence type="ECO:0000256" key="6">
    <source>
        <dbReference type="ARBA" id="ARBA00022840"/>
    </source>
</evidence>
<protein>
    <recommendedName>
        <fullName evidence="8">tRNA(Ile)-lysidine synthase</fullName>
        <ecNumber evidence="8">6.3.4.19</ecNumber>
    </recommendedName>
    <alternativeName>
        <fullName evidence="8">tRNA(Ile)-2-lysyl-cytidine synthase</fullName>
    </alternativeName>
    <alternativeName>
        <fullName evidence="8">tRNA(Ile)-lysidine synthetase</fullName>
    </alternativeName>
</protein>
<evidence type="ECO:0000256" key="2">
    <source>
        <dbReference type="ARBA" id="ARBA00022490"/>
    </source>
</evidence>
<dbReference type="EC" id="6.3.4.19" evidence="8"/>
<dbReference type="GO" id="GO:0006400">
    <property type="term" value="P:tRNA modification"/>
    <property type="evidence" value="ECO:0007669"/>
    <property type="project" value="UniProtKB-UniRule"/>
</dbReference>
<evidence type="ECO:0000256" key="5">
    <source>
        <dbReference type="ARBA" id="ARBA00022741"/>
    </source>
</evidence>
<dbReference type="STRING" id="1224947.SAMN05216480_10286"/>
<dbReference type="SUPFAM" id="SSF52402">
    <property type="entry name" value="Adenine nucleotide alpha hydrolases-like"/>
    <property type="match status" value="1"/>
</dbReference>
<comment type="domain">
    <text evidence="8">The N-terminal region contains the highly conserved SGGXDS motif, predicted to be a P-loop motif involved in ATP binding.</text>
</comment>
<dbReference type="HAMAP" id="MF_01161">
    <property type="entry name" value="tRNA_Ile_lys_synt"/>
    <property type="match status" value="1"/>
</dbReference>
<evidence type="ECO:0000256" key="4">
    <source>
        <dbReference type="ARBA" id="ARBA00022694"/>
    </source>
</evidence>
<evidence type="ECO:0000256" key="1">
    <source>
        <dbReference type="ARBA" id="ARBA00004496"/>
    </source>
</evidence>
<dbReference type="SMART" id="SM00977">
    <property type="entry name" value="TilS_C"/>
    <property type="match status" value="1"/>
</dbReference>
<keyword evidence="3 8" id="KW-0436">Ligase</keyword>
<dbReference type="PANTHER" id="PTHR43033:SF1">
    <property type="entry name" value="TRNA(ILE)-LYSIDINE SYNTHASE-RELATED"/>
    <property type="match status" value="1"/>
</dbReference>
<keyword evidence="6 8" id="KW-0067">ATP-binding</keyword>
<dbReference type="InterPro" id="IPR011063">
    <property type="entry name" value="TilS/TtcA_N"/>
</dbReference>
<dbReference type="InterPro" id="IPR012094">
    <property type="entry name" value="tRNA_Ile_lys_synt"/>
</dbReference>
<evidence type="ECO:0000256" key="3">
    <source>
        <dbReference type="ARBA" id="ARBA00022598"/>
    </source>
</evidence>
<dbReference type="GO" id="GO:0005737">
    <property type="term" value="C:cytoplasm"/>
    <property type="evidence" value="ECO:0007669"/>
    <property type="project" value="UniProtKB-SubCell"/>
</dbReference>
<accession>A0A1I7FP40</accession>
<dbReference type="EMBL" id="FPBK01000002">
    <property type="protein sequence ID" value="SFU37979.1"/>
    <property type="molecule type" value="Genomic_DNA"/>
</dbReference>
<dbReference type="NCBIfam" id="TIGR02433">
    <property type="entry name" value="lysidine_TilS_C"/>
    <property type="match status" value="1"/>
</dbReference>
<evidence type="ECO:0000313" key="10">
    <source>
        <dbReference type="EMBL" id="SFU37979.1"/>
    </source>
</evidence>
<dbReference type="Pfam" id="PF01171">
    <property type="entry name" value="ATP_bind_3"/>
    <property type="match status" value="1"/>
</dbReference>
<comment type="function">
    <text evidence="8">Ligates lysine onto the cytidine present at position 34 of the AUA codon-specific tRNA(Ile) that contains the anticodon CAU, in an ATP-dependent manner. Cytidine is converted to lysidine, thus changing the amino acid specificity of the tRNA from methionine to isoleucine.</text>
</comment>
<dbReference type="RefSeq" id="WP_093023639.1">
    <property type="nucleotide sequence ID" value="NZ_FPBK01000002.1"/>
</dbReference>
<dbReference type="SUPFAM" id="SSF56037">
    <property type="entry name" value="PheT/TilS domain"/>
    <property type="match status" value="1"/>
</dbReference>
<dbReference type="Proteomes" id="UP000199138">
    <property type="component" value="Unassembled WGS sequence"/>
</dbReference>
<dbReference type="GO" id="GO:0005524">
    <property type="term" value="F:ATP binding"/>
    <property type="evidence" value="ECO:0007669"/>
    <property type="project" value="UniProtKB-UniRule"/>
</dbReference>
<dbReference type="InterPro" id="IPR014729">
    <property type="entry name" value="Rossmann-like_a/b/a_fold"/>
</dbReference>
<keyword evidence="5 8" id="KW-0547">Nucleotide-binding</keyword>
<comment type="similarity">
    <text evidence="8">Belongs to the tRNA(Ile)-lysidine synthase family.</text>
</comment>
<dbReference type="InterPro" id="IPR012795">
    <property type="entry name" value="tRNA_Ile_lys_synt_N"/>
</dbReference>
<feature type="domain" description="Lysidine-tRNA(Ile) synthetase C-terminal" evidence="9">
    <location>
        <begin position="359"/>
        <end position="431"/>
    </location>
</feature>
<feature type="binding site" evidence="8">
    <location>
        <begin position="26"/>
        <end position="31"/>
    </location>
    <ligand>
        <name>ATP</name>
        <dbReference type="ChEBI" id="CHEBI:30616"/>
    </ligand>
</feature>
<evidence type="ECO:0000313" key="11">
    <source>
        <dbReference type="Proteomes" id="UP000199138"/>
    </source>
</evidence>
<name>A0A1I7FP40_9FLAO</name>
<dbReference type="GO" id="GO:0032267">
    <property type="term" value="F:tRNA(Ile)-lysidine synthase activity"/>
    <property type="evidence" value="ECO:0007669"/>
    <property type="project" value="UniProtKB-EC"/>
</dbReference>
<dbReference type="OrthoDB" id="9807403at2"/>
<comment type="subcellular location">
    <subcellularLocation>
        <location evidence="1 8">Cytoplasm</location>
    </subcellularLocation>
</comment>
<keyword evidence="2 8" id="KW-0963">Cytoplasm</keyword>
<evidence type="ECO:0000256" key="8">
    <source>
        <dbReference type="HAMAP-Rule" id="MF_01161"/>
    </source>
</evidence>
<dbReference type="CDD" id="cd01992">
    <property type="entry name" value="TilS_N"/>
    <property type="match status" value="1"/>
</dbReference>
<keyword evidence="11" id="KW-1185">Reference proteome</keyword>
<dbReference type="PANTHER" id="PTHR43033">
    <property type="entry name" value="TRNA(ILE)-LYSIDINE SYNTHASE-RELATED"/>
    <property type="match status" value="1"/>
</dbReference>
<gene>
    <name evidence="8" type="primary">tilS</name>
    <name evidence="10" type="ORF">SAMN05216480_10286</name>
</gene>
<dbReference type="Gene3D" id="3.40.50.620">
    <property type="entry name" value="HUPs"/>
    <property type="match status" value="1"/>
</dbReference>
<dbReference type="Pfam" id="PF11734">
    <property type="entry name" value="TilS_C"/>
    <property type="match status" value="1"/>
</dbReference>
<comment type="catalytic activity">
    <reaction evidence="7 8">
        <text>cytidine(34) in tRNA(Ile2) + L-lysine + ATP = lysidine(34) in tRNA(Ile2) + AMP + diphosphate + H(+)</text>
        <dbReference type="Rhea" id="RHEA:43744"/>
        <dbReference type="Rhea" id="RHEA-COMP:10625"/>
        <dbReference type="Rhea" id="RHEA-COMP:10670"/>
        <dbReference type="ChEBI" id="CHEBI:15378"/>
        <dbReference type="ChEBI" id="CHEBI:30616"/>
        <dbReference type="ChEBI" id="CHEBI:32551"/>
        <dbReference type="ChEBI" id="CHEBI:33019"/>
        <dbReference type="ChEBI" id="CHEBI:82748"/>
        <dbReference type="ChEBI" id="CHEBI:83665"/>
        <dbReference type="ChEBI" id="CHEBI:456215"/>
        <dbReference type="EC" id="6.3.4.19"/>
    </reaction>
</comment>
<dbReference type="AlphaFoldDB" id="A0A1I7FP40"/>
<sequence>MFKEFQNLINQSYPNLYKQRTLIAVSGGIDSMVLLHLMHKANLNLAVAHCNFTLRGEESDAEEIFVKETVADYDYEFFVERFPTQSYAAEKGLNTQLAARELRYAWFNHLAELHNFDHIAVAHHANDKIETFLINLSRGTGIDGLSGIPEKNQKIIRPLLPFSRAQITAYAKENNIDWKEDSSNSSDKYIRNKIRHHIVPILEELHPNFLNNFLQTQEFLSDTSQIVAKQVEELKSILFIKEDGLIKIPVQQLKVLHPLRTYLYELFKDYNFTNWDDIGHLLDAMSGKAVYSKTHELSKDRSFLILRKIPLKLNTEFIYEKLSETIHDPIHLNVTKVTEIEEKDANTIYVDAEKLNLPLIVRKWHTGDYFHPFGMKGKKKVSKFFKDEKFSLPEKETQWILLSQDQIVWIIGKRADQRFAVSPKTTSILKIQLQP</sequence>
<dbReference type="NCBIfam" id="TIGR02432">
    <property type="entry name" value="lysidine_TilS_N"/>
    <property type="match status" value="1"/>
</dbReference>
<keyword evidence="4 8" id="KW-0819">tRNA processing</keyword>
<dbReference type="InterPro" id="IPR012796">
    <property type="entry name" value="Lysidine-tRNA-synth_C"/>
</dbReference>
<evidence type="ECO:0000256" key="7">
    <source>
        <dbReference type="ARBA" id="ARBA00048539"/>
    </source>
</evidence>
<reference evidence="10 11" key="1">
    <citation type="submission" date="2016-10" db="EMBL/GenBank/DDBJ databases">
        <authorList>
            <person name="de Groot N.N."/>
        </authorList>
    </citation>
    <scope>NUCLEOTIDE SEQUENCE [LARGE SCALE GENOMIC DNA]</scope>
    <source>
        <strain evidence="10 11">CGMCC 1.12333</strain>
    </source>
</reference>